<accession>A0A448XGY3</accession>
<dbReference type="AlphaFoldDB" id="A0A448XGY3"/>
<comment type="caution">
    <text evidence="1">The sequence shown here is derived from an EMBL/GenBank/DDBJ whole genome shotgun (WGS) entry which is preliminary data.</text>
</comment>
<proteinExistence type="predicted"/>
<dbReference type="Proteomes" id="UP000784294">
    <property type="component" value="Unassembled WGS sequence"/>
</dbReference>
<sequence>MLRLNQRHNREQMLHAVAQLQERLGGPVPTSELTLMARGNLLPPAASMMTLTSLEADRQLGVAQAADVGSEMAGDRS</sequence>
<protein>
    <submittedName>
        <fullName evidence="1">Uncharacterized protein</fullName>
    </submittedName>
</protein>
<gene>
    <name evidence="1" type="ORF">PXEA_LOCUS29752</name>
</gene>
<reference evidence="1" key="1">
    <citation type="submission" date="2018-11" db="EMBL/GenBank/DDBJ databases">
        <authorList>
            <consortium name="Pathogen Informatics"/>
        </authorList>
    </citation>
    <scope>NUCLEOTIDE SEQUENCE</scope>
</reference>
<dbReference type="EMBL" id="CAAALY010251919">
    <property type="protein sequence ID" value="VEL36312.1"/>
    <property type="molecule type" value="Genomic_DNA"/>
</dbReference>
<keyword evidence="2" id="KW-1185">Reference proteome</keyword>
<evidence type="ECO:0000313" key="1">
    <source>
        <dbReference type="EMBL" id="VEL36312.1"/>
    </source>
</evidence>
<organism evidence="1 2">
    <name type="scientific">Protopolystoma xenopodis</name>
    <dbReference type="NCBI Taxonomy" id="117903"/>
    <lineage>
        <taxon>Eukaryota</taxon>
        <taxon>Metazoa</taxon>
        <taxon>Spiralia</taxon>
        <taxon>Lophotrochozoa</taxon>
        <taxon>Platyhelminthes</taxon>
        <taxon>Monogenea</taxon>
        <taxon>Polyopisthocotylea</taxon>
        <taxon>Polystomatidea</taxon>
        <taxon>Polystomatidae</taxon>
        <taxon>Protopolystoma</taxon>
    </lineage>
</organism>
<evidence type="ECO:0000313" key="2">
    <source>
        <dbReference type="Proteomes" id="UP000784294"/>
    </source>
</evidence>
<name>A0A448XGY3_9PLAT</name>